<dbReference type="InterPro" id="IPR050708">
    <property type="entry name" value="T6SS_VgrG/RHS"/>
</dbReference>
<dbReference type="InterPro" id="IPR056823">
    <property type="entry name" value="TEN-like_YD-shell"/>
</dbReference>
<keyword evidence="3" id="KW-0732">Signal</keyword>
<keyword evidence="1" id="KW-0677">Repeat</keyword>
<keyword evidence="6" id="KW-1185">Reference proteome</keyword>
<feature type="region of interest" description="Disordered" evidence="2">
    <location>
        <begin position="1409"/>
        <end position="1446"/>
    </location>
</feature>
<feature type="chain" id="PRO_5046138479" evidence="3">
    <location>
        <begin position="25"/>
        <end position="1979"/>
    </location>
</feature>
<dbReference type="InterPro" id="IPR006530">
    <property type="entry name" value="YD"/>
</dbReference>
<evidence type="ECO:0000256" key="3">
    <source>
        <dbReference type="SAM" id="SignalP"/>
    </source>
</evidence>
<feature type="compositionally biased region" description="Polar residues" evidence="2">
    <location>
        <begin position="187"/>
        <end position="210"/>
    </location>
</feature>
<dbReference type="PRINTS" id="PR00394">
    <property type="entry name" value="RHSPROTEIN"/>
</dbReference>
<feature type="region of interest" description="Disordered" evidence="2">
    <location>
        <begin position="1932"/>
        <end position="1969"/>
    </location>
</feature>
<evidence type="ECO:0000256" key="2">
    <source>
        <dbReference type="SAM" id="MobiDB-lite"/>
    </source>
</evidence>
<dbReference type="InterPro" id="IPR029058">
    <property type="entry name" value="AB_hydrolase_fold"/>
</dbReference>
<evidence type="ECO:0000256" key="1">
    <source>
        <dbReference type="ARBA" id="ARBA00022737"/>
    </source>
</evidence>
<proteinExistence type="predicted"/>
<evidence type="ECO:0000313" key="6">
    <source>
        <dbReference type="Proteomes" id="UP001374893"/>
    </source>
</evidence>
<gene>
    <name evidence="5" type="ORF">HAHE_25300</name>
</gene>
<organism evidence="5 6">
    <name type="scientific">Haloferula helveola</name>
    <dbReference type="NCBI Taxonomy" id="490095"/>
    <lineage>
        <taxon>Bacteria</taxon>
        <taxon>Pseudomonadati</taxon>
        <taxon>Verrucomicrobiota</taxon>
        <taxon>Verrucomicrobiia</taxon>
        <taxon>Verrucomicrobiales</taxon>
        <taxon>Verrucomicrobiaceae</taxon>
        <taxon>Haloferula</taxon>
    </lineage>
</organism>
<dbReference type="PANTHER" id="PTHR32305">
    <property type="match status" value="1"/>
</dbReference>
<feature type="compositionally biased region" description="Gly residues" evidence="2">
    <location>
        <begin position="1707"/>
        <end position="1716"/>
    </location>
</feature>
<dbReference type="Gene3D" id="2.180.10.10">
    <property type="entry name" value="RHS repeat-associated core"/>
    <property type="match status" value="1"/>
</dbReference>
<dbReference type="EMBL" id="AP024702">
    <property type="protein sequence ID" value="BCX48622.1"/>
    <property type="molecule type" value="Genomic_DNA"/>
</dbReference>
<dbReference type="NCBIfam" id="TIGR03696">
    <property type="entry name" value="Rhs_assc_core"/>
    <property type="match status" value="1"/>
</dbReference>
<reference evidence="5 6" key="1">
    <citation type="submission" date="2021-06" db="EMBL/GenBank/DDBJ databases">
        <title>Complete genome of Haloferula helveola possessing various polysaccharide degrading enzymes.</title>
        <authorList>
            <person name="Takami H."/>
            <person name="Huang C."/>
            <person name="Hamasaki K."/>
        </authorList>
    </citation>
    <scope>NUCLEOTIDE SEQUENCE [LARGE SCALE GENOMIC DNA]</scope>
    <source>
        <strain evidence="5 6">CN-1</strain>
    </source>
</reference>
<dbReference type="RefSeq" id="WP_338684938.1">
    <property type="nucleotide sequence ID" value="NZ_AP024702.1"/>
</dbReference>
<dbReference type="PANTHER" id="PTHR32305:SF15">
    <property type="entry name" value="PROTEIN RHSA-RELATED"/>
    <property type="match status" value="1"/>
</dbReference>
<feature type="signal peptide" evidence="3">
    <location>
        <begin position="1"/>
        <end position="24"/>
    </location>
</feature>
<dbReference type="Pfam" id="PF25023">
    <property type="entry name" value="TEN_YD-shell"/>
    <property type="match status" value="1"/>
</dbReference>
<feature type="region of interest" description="Disordered" evidence="2">
    <location>
        <begin position="1706"/>
        <end position="1727"/>
    </location>
</feature>
<feature type="region of interest" description="Disordered" evidence="2">
    <location>
        <begin position="228"/>
        <end position="247"/>
    </location>
</feature>
<sequence length="1979" mass="213595">MKPVGHLLRTLPFIALIVAAPALRAQFGPNNVVPDDPCDYFTFELHRDDPDVGGRMETTNESSECNKLRKDDTGLIEFKAVGMTGQSSHHIVTNDILSYYNSNDYGWRVVVGGAEVGGGVFPEGDGDPMTPDGIDTTIEVDLNRIHKSGKFEIEIVYLGSQTSSKSVCKRYEFCCRCDSCDGESCESTETSINESDGSLEISTGAGSDSTGVDGGAAVTAEVSDVDAFRSDASDTDDLEVSTSGQGYSVDKNPGGGLFFTVTGDWYTTAGPVSATAVTSKTYTAPGGTLLYEVAYEQKSGTWGNGTYDMVEITRTNSHTAAVTTEVDQYFEVSPTKRVLVEEGLRTTIWEKLSVTPSSYLTRIKVIEAGQTVSDKLITWKSEAYGYRKTKEVIDPDGAALTTTWSYYPSTAAFNARGRVMRMVEPTGQTTDYSYTTTGTEVKRKYGSTLEEKVTTSIVGDETTVTRAVDSTIVSKTVIDSTTARRIVKSYSDAANFLTTTTWFRRDASDFDGTVASVDNPDGTRTVYTRSIDGNGHLNVRVERGAFTGTTLDDGDSTLTITDLGGHLISRTTTDAVSNAITDDVIVTDSDTMGRPIEYTWFGGAYVTSRSFACCGVVDETDRYGVVTYHAYDALKRRTKSNRLGVTTHTVYDGLTVSTHRYAEIVDTGVLVNGAPTAGTEISRSVRNLAGTYSESRQVSPKTGTLIKLNDSTTTYLNPVADSPTQGLEGDVGMRVVTTRRELDSGGSDIWPAQTTDHFKDGRIKKSTGALVPARTYEYGVDSATTAGIYEYSTQAYLDGGTAKERSIVLVDWLGRSVYSGPCPNSGIPDHLSSHSYDSTTGQLLSSVDADGVTTSYAYNDRGERTTTAIDLNNDGIDLGTDIVSRVESTVVSAHSTVVRRTATTVWLDDSTPLVLSHEDVAVNGLGSWSIFYPGANAEESSSITDLGTAGDGDWTVTSTDSADAFAEKTFTDGLLETVKFFKSAGGTPTEQTTFTTYDTLNRPTHVTDARTGTTVTTYSSLTLDTVASVAVPGRGTVAYTYDHQGRMVKENLPDTDDEAGNNLVNEITSRFHTDGTLASRSGGQTYDTSHTYDYARRKKTLTTNYGATNSPSTTEWFYDTTLGRLARKEYDDGKGIDYTYTDAGRLKSREWSRDINGADPSTTMAERLKATYTYDSAGRLHTVTYNDAVTDDLQYEYDHLNRMNWVKQGGVKTHEYFYNSGDLLLDYEKVSYDLNGDNDTVDAGDLVRVIDRSYESGSGTSIHRRPSGFSLQDTANTPNVDHAVGYHYESGINRLLGISANGVPNLTGKSYAFEYEYGVTNSASLLSKVTGPAHTVENSWFASRDILALKENKGGGSTLRSSYDYDFVVGMEAHTVNEIGQRGGVLTDGTAFSSAPTYLWGYNANGEVTSSDSDTGTGETADDRHFTYDGIGNRLESRSGTSSSSGGAAIAYTPTALNQYSSIASSSPVHDLDGNLTTGGLRSGALQSLSGTAFTATLSWDAENRLIAVADSSAVVATYEYDYMGRRITATAAGTKTVFVYDGWNLIAEFEFIDESSAPKLDKTYTWGLDLNGSLRWAGGVGALLSMRDESSTPFPVYYPTYDGNGNVSEYLESSGAVVVHFEYDPFGTLLVSTDATGFFRFRYSTKPLDHQTGLYYYGYRYYDPVMGRWPSRDPIEERGGINLYGFVYNEPIGWIDVLGGSPRKPGGSGWHGGPSGRSKSKGQPGVNPLDALRRMLGIPFDILSGDLFLARVVGSNFDDTQCEFLITVTGIRTKGVAQGDGSENGNAEHRDRTSELPGYENVPNSTYVDNPTAVGGLGDFVQIVGDTVGAISITSERLANVIRKAYAKGLENGCEEKCIKIHLVAHSQGAAISTGAFALLPANIKDNIYFIGLGGQHRVGADGLGGSRNIENIEDIVPKIPNQISDIPGVGPEAEKFRPEDVGLPDGEESGPVSGHTLGNEKSGGDGAYYKYLEQHPW</sequence>
<feature type="compositionally biased region" description="Low complexity" evidence="2">
    <location>
        <begin position="1409"/>
        <end position="1419"/>
    </location>
</feature>
<dbReference type="InterPro" id="IPR022385">
    <property type="entry name" value="Rhs_assc_core"/>
</dbReference>
<dbReference type="NCBIfam" id="TIGR01643">
    <property type="entry name" value="YD_repeat_2x"/>
    <property type="match status" value="1"/>
</dbReference>
<accession>A0ABN6H7L9</accession>
<feature type="region of interest" description="Disordered" evidence="2">
    <location>
        <begin position="186"/>
        <end position="215"/>
    </location>
</feature>
<protein>
    <submittedName>
        <fullName evidence="5">Type IV secretion protein rhs</fullName>
    </submittedName>
</protein>
<name>A0ABN6H7L9_9BACT</name>
<dbReference type="Proteomes" id="UP001374893">
    <property type="component" value="Chromosome"/>
</dbReference>
<feature type="domain" description="Teneurin-like YD-shell" evidence="4">
    <location>
        <begin position="1395"/>
        <end position="1693"/>
    </location>
</feature>
<evidence type="ECO:0000313" key="5">
    <source>
        <dbReference type="EMBL" id="BCX48622.1"/>
    </source>
</evidence>
<dbReference type="SUPFAM" id="SSF53474">
    <property type="entry name" value="alpha/beta-Hydrolases"/>
    <property type="match status" value="1"/>
</dbReference>
<feature type="region of interest" description="Disordered" evidence="2">
    <location>
        <begin position="1778"/>
        <end position="1805"/>
    </location>
</feature>
<evidence type="ECO:0000259" key="4">
    <source>
        <dbReference type="Pfam" id="PF25023"/>
    </source>
</evidence>